<comment type="caution">
    <text evidence="2">The sequence shown here is derived from an EMBL/GenBank/DDBJ whole genome shotgun (WGS) entry which is preliminary data.</text>
</comment>
<accession>A0AAD6Z4R0</accession>
<protein>
    <submittedName>
        <fullName evidence="2">Uncharacterized protein</fullName>
    </submittedName>
</protein>
<keyword evidence="3" id="KW-1185">Reference proteome</keyword>
<evidence type="ECO:0000313" key="3">
    <source>
        <dbReference type="Proteomes" id="UP001218218"/>
    </source>
</evidence>
<reference evidence="2" key="1">
    <citation type="submission" date="2023-03" db="EMBL/GenBank/DDBJ databases">
        <title>Massive genome expansion in bonnet fungi (Mycena s.s.) driven by repeated elements and novel gene families across ecological guilds.</title>
        <authorList>
            <consortium name="Lawrence Berkeley National Laboratory"/>
            <person name="Harder C.B."/>
            <person name="Miyauchi S."/>
            <person name="Viragh M."/>
            <person name="Kuo A."/>
            <person name="Thoen E."/>
            <person name="Andreopoulos B."/>
            <person name="Lu D."/>
            <person name="Skrede I."/>
            <person name="Drula E."/>
            <person name="Henrissat B."/>
            <person name="Morin E."/>
            <person name="Kohler A."/>
            <person name="Barry K."/>
            <person name="LaButti K."/>
            <person name="Morin E."/>
            <person name="Salamov A."/>
            <person name="Lipzen A."/>
            <person name="Mereny Z."/>
            <person name="Hegedus B."/>
            <person name="Baldrian P."/>
            <person name="Stursova M."/>
            <person name="Weitz H."/>
            <person name="Taylor A."/>
            <person name="Grigoriev I.V."/>
            <person name="Nagy L.G."/>
            <person name="Martin F."/>
            <person name="Kauserud H."/>
        </authorList>
    </citation>
    <scope>NUCLEOTIDE SEQUENCE</scope>
    <source>
        <strain evidence="2">CBHHK002</strain>
    </source>
</reference>
<gene>
    <name evidence="2" type="ORF">DFH08DRAFT_975706</name>
</gene>
<dbReference type="AlphaFoldDB" id="A0AAD6Z4R0"/>
<organism evidence="2 3">
    <name type="scientific">Mycena albidolilacea</name>
    <dbReference type="NCBI Taxonomy" id="1033008"/>
    <lineage>
        <taxon>Eukaryota</taxon>
        <taxon>Fungi</taxon>
        <taxon>Dikarya</taxon>
        <taxon>Basidiomycota</taxon>
        <taxon>Agaricomycotina</taxon>
        <taxon>Agaricomycetes</taxon>
        <taxon>Agaricomycetidae</taxon>
        <taxon>Agaricales</taxon>
        <taxon>Marasmiineae</taxon>
        <taxon>Mycenaceae</taxon>
        <taxon>Mycena</taxon>
    </lineage>
</organism>
<dbReference type="EMBL" id="JARIHO010000090">
    <property type="protein sequence ID" value="KAJ7306910.1"/>
    <property type="molecule type" value="Genomic_DNA"/>
</dbReference>
<name>A0AAD6Z4R0_9AGAR</name>
<sequence length="73" mass="7521">MRKSSARQLTKCRALCRLSPVVLHSDPPPQNSQVPHAMPSFAAPCSMPAGPAASTCKSGAPSPFLPSSSSSTL</sequence>
<evidence type="ECO:0000256" key="1">
    <source>
        <dbReference type="SAM" id="MobiDB-lite"/>
    </source>
</evidence>
<evidence type="ECO:0000313" key="2">
    <source>
        <dbReference type="EMBL" id="KAJ7306910.1"/>
    </source>
</evidence>
<proteinExistence type="predicted"/>
<feature type="compositionally biased region" description="Low complexity" evidence="1">
    <location>
        <begin position="58"/>
        <end position="73"/>
    </location>
</feature>
<dbReference type="Proteomes" id="UP001218218">
    <property type="component" value="Unassembled WGS sequence"/>
</dbReference>
<feature type="region of interest" description="Disordered" evidence="1">
    <location>
        <begin position="24"/>
        <end position="73"/>
    </location>
</feature>